<dbReference type="InterPro" id="IPR027417">
    <property type="entry name" value="P-loop_NTPase"/>
</dbReference>
<evidence type="ECO:0000256" key="8">
    <source>
        <dbReference type="ARBA" id="ARBA00023136"/>
    </source>
</evidence>
<dbReference type="InterPro" id="IPR036640">
    <property type="entry name" value="ABC1_TM_sf"/>
</dbReference>
<dbReference type="GO" id="GO:0016887">
    <property type="term" value="F:ATP hydrolysis activity"/>
    <property type="evidence" value="ECO:0007669"/>
    <property type="project" value="InterPro"/>
</dbReference>
<dbReference type="Pfam" id="PF00005">
    <property type="entry name" value="ABC_tran"/>
    <property type="match status" value="1"/>
</dbReference>
<reference evidence="13 14" key="1">
    <citation type="submission" date="2015-10" db="EMBL/GenBank/DDBJ databases">
        <title>Draft genome sequence of Streptomyces bungoensis DSM 41781, type strain for the species Streptomyces bungoensis.</title>
        <authorList>
            <person name="Ruckert C."/>
            <person name="Winkler A."/>
            <person name="Kalinowski J."/>
            <person name="Kampfer P."/>
            <person name="Glaeser S."/>
        </authorList>
    </citation>
    <scope>NUCLEOTIDE SEQUENCE [LARGE SCALE GENOMIC DNA]</scope>
    <source>
        <strain evidence="13 14">DSM 41781</strain>
    </source>
</reference>
<dbReference type="AlphaFoldDB" id="A0A117RH02"/>
<evidence type="ECO:0000256" key="1">
    <source>
        <dbReference type="ARBA" id="ARBA00004651"/>
    </source>
</evidence>
<dbReference type="InterPro" id="IPR003439">
    <property type="entry name" value="ABC_transporter-like_ATP-bd"/>
</dbReference>
<keyword evidence="14" id="KW-1185">Reference proteome</keyword>
<dbReference type="PROSITE" id="PS50893">
    <property type="entry name" value="ABC_TRANSPORTER_2"/>
    <property type="match status" value="1"/>
</dbReference>
<keyword evidence="5" id="KW-0547">Nucleotide-binding</keyword>
<accession>A0A117RH02</accession>
<dbReference type="GO" id="GO:0015421">
    <property type="term" value="F:ABC-type oligopeptide transporter activity"/>
    <property type="evidence" value="ECO:0007669"/>
    <property type="project" value="TreeGrafter"/>
</dbReference>
<dbReference type="PROSITE" id="PS50929">
    <property type="entry name" value="ABC_TM1F"/>
    <property type="match status" value="1"/>
</dbReference>
<dbReference type="SUPFAM" id="SSF52540">
    <property type="entry name" value="P-loop containing nucleoside triphosphate hydrolases"/>
    <property type="match status" value="1"/>
</dbReference>
<name>A0A117RH02_9ACTN</name>
<dbReference type="CDD" id="cd18543">
    <property type="entry name" value="ABC_6TM_Rv0194_D1_like"/>
    <property type="match status" value="1"/>
</dbReference>
<keyword evidence="8 10" id="KW-0472">Membrane</keyword>
<dbReference type="FunFam" id="3.40.50.300:FF:000299">
    <property type="entry name" value="ABC transporter ATP-binding protein/permease"/>
    <property type="match status" value="1"/>
</dbReference>
<comment type="subcellular location">
    <subcellularLocation>
        <location evidence="1">Cell membrane</location>
        <topology evidence="1">Multi-pass membrane protein</topology>
    </subcellularLocation>
</comment>
<evidence type="ECO:0000256" key="3">
    <source>
        <dbReference type="ARBA" id="ARBA00022475"/>
    </source>
</evidence>
<dbReference type="GO" id="GO:0005886">
    <property type="term" value="C:plasma membrane"/>
    <property type="evidence" value="ECO:0007669"/>
    <property type="project" value="UniProtKB-SubCell"/>
</dbReference>
<dbReference type="RefSeq" id="WP_061914434.1">
    <property type="nucleotide sequence ID" value="NZ_KQ948851.1"/>
</dbReference>
<evidence type="ECO:0000256" key="4">
    <source>
        <dbReference type="ARBA" id="ARBA00022692"/>
    </source>
</evidence>
<keyword evidence="6 13" id="KW-0067">ATP-binding</keyword>
<dbReference type="PANTHER" id="PTHR43394:SF1">
    <property type="entry name" value="ATP-BINDING CASSETTE SUB-FAMILY B MEMBER 10, MITOCHONDRIAL"/>
    <property type="match status" value="1"/>
</dbReference>
<feature type="domain" description="ABC transmembrane type-1" evidence="12">
    <location>
        <begin position="37"/>
        <end position="316"/>
    </location>
</feature>
<feature type="transmembrane region" description="Helical" evidence="10">
    <location>
        <begin position="74"/>
        <end position="92"/>
    </location>
</feature>
<keyword evidence="2" id="KW-0813">Transport</keyword>
<dbReference type="InterPro" id="IPR017871">
    <property type="entry name" value="ABC_transporter-like_CS"/>
</dbReference>
<evidence type="ECO:0000259" key="11">
    <source>
        <dbReference type="PROSITE" id="PS50893"/>
    </source>
</evidence>
<feature type="transmembrane region" description="Helical" evidence="10">
    <location>
        <begin position="144"/>
        <end position="165"/>
    </location>
</feature>
<dbReference type="PROSITE" id="PS00211">
    <property type="entry name" value="ABC_TRANSPORTER_1"/>
    <property type="match status" value="1"/>
</dbReference>
<dbReference type="PANTHER" id="PTHR43394">
    <property type="entry name" value="ATP-DEPENDENT PERMEASE MDL1, MITOCHONDRIAL"/>
    <property type="match status" value="1"/>
</dbReference>
<feature type="domain" description="ABC transporter" evidence="11">
    <location>
        <begin position="350"/>
        <end position="584"/>
    </location>
</feature>
<comment type="caution">
    <text evidence="13">The sequence shown here is derived from an EMBL/GenBank/DDBJ whole genome shotgun (WGS) entry which is preliminary data.</text>
</comment>
<comment type="similarity">
    <text evidence="9">Belongs to the ABC transporter superfamily. Lipid exporter (TC 3.A.1.106) family.</text>
</comment>
<feature type="transmembrane region" description="Helical" evidence="10">
    <location>
        <begin position="171"/>
        <end position="187"/>
    </location>
</feature>
<dbReference type="OrthoDB" id="9806127at2"/>
<evidence type="ECO:0000256" key="6">
    <source>
        <dbReference type="ARBA" id="ARBA00022840"/>
    </source>
</evidence>
<dbReference type="Proteomes" id="UP000053024">
    <property type="component" value="Unassembled WGS sequence"/>
</dbReference>
<gene>
    <name evidence="13" type="ORF">AQJ66_00020</name>
</gene>
<protein>
    <submittedName>
        <fullName evidence="13">ABC transporter ATP-binding protein</fullName>
    </submittedName>
</protein>
<dbReference type="SUPFAM" id="SSF90123">
    <property type="entry name" value="ABC transporter transmembrane region"/>
    <property type="match status" value="1"/>
</dbReference>
<keyword evidence="7 10" id="KW-1133">Transmembrane helix</keyword>
<dbReference type="EMBL" id="LMWX01000001">
    <property type="protein sequence ID" value="KUN90253.1"/>
    <property type="molecule type" value="Genomic_DNA"/>
</dbReference>
<feature type="transmembrane region" description="Helical" evidence="10">
    <location>
        <begin position="33"/>
        <end position="54"/>
    </location>
</feature>
<organism evidence="13 14">
    <name type="scientific">Streptomyces bungoensis</name>
    <dbReference type="NCBI Taxonomy" id="285568"/>
    <lineage>
        <taxon>Bacteria</taxon>
        <taxon>Bacillati</taxon>
        <taxon>Actinomycetota</taxon>
        <taxon>Actinomycetes</taxon>
        <taxon>Kitasatosporales</taxon>
        <taxon>Streptomycetaceae</taxon>
        <taxon>Streptomyces</taxon>
    </lineage>
</organism>
<dbReference type="InterPro" id="IPR039421">
    <property type="entry name" value="Type_1_exporter"/>
</dbReference>
<evidence type="ECO:0000256" key="7">
    <source>
        <dbReference type="ARBA" id="ARBA00022989"/>
    </source>
</evidence>
<dbReference type="InterPro" id="IPR011527">
    <property type="entry name" value="ABC1_TM_dom"/>
</dbReference>
<keyword evidence="4 10" id="KW-0812">Transmembrane</keyword>
<dbReference type="SMART" id="SM00382">
    <property type="entry name" value="AAA"/>
    <property type="match status" value="1"/>
</dbReference>
<dbReference type="STRING" id="285568.AQJ66_00020"/>
<evidence type="ECO:0000256" key="2">
    <source>
        <dbReference type="ARBA" id="ARBA00022448"/>
    </source>
</evidence>
<evidence type="ECO:0000259" key="12">
    <source>
        <dbReference type="PROSITE" id="PS50929"/>
    </source>
</evidence>
<dbReference type="InterPro" id="IPR003593">
    <property type="entry name" value="AAA+_ATPase"/>
</dbReference>
<evidence type="ECO:0000256" key="5">
    <source>
        <dbReference type="ARBA" id="ARBA00022741"/>
    </source>
</evidence>
<sequence>MSKTYPPPSAAIDPDRDRSWLRRAWPLVRAHRWMFGAALVMSGASMLVAVQVPTLIQDAVDNSIVSHKVPLSHYMWWLVGMTVVMLVVGYLSKQLLFRAAAKIEYDLRNIVYEHLTSLSFPFYDRMQSGQLISRANSDIRAVQMYLAFAPYLLVQCGISLVSFAYMLAIDVPLAILAMLPMPLLFVASRRMQRSLFPVSWLIQARLADVATVVDENVNGVRVVKSFAAERSQLALLQKAATRVRWANVKDADLRARWTPVVQNLPRVGMAIVLLYGGYLVIHGELGVGAILAFNAYLLMLQVPFQVIGNLIMLGQRSSAAAKRLYEVLDEKPEIADAPEALEITEARGDVRFDGVTFGYGDGPDVLKGFTLRLRPGETVALVGRTGSGKSTAARLLPRFYDVRAGSVSVDGHDVRELTLHSLRDTVGVVLDEPFLFSASVRDNIAYGRPDADITDIERVARLAGAHGFITELSEGYDTVIGERGYTLSGGQRQRIAIARTLLVNPPVLVLDDATSAIDVQVEQEIHAGLRTLFAGRTTLIIAHRLSTISLADRVVLLDGGRIVGDGTHEELLASTPLYAEVLAQADESIEELGSVGR</sequence>
<dbReference type="Gene3D" id="1.20.1560.10">
    <property type="entry name" value="ABC transporter type 1, transmembrane domain"/>
    <property type="match status" value="1"/>
</dbReference>
<evidence type="ECO:0000313" key="13">
    <source>
        <dbReference type="EMBL" id="KUN90253.1"/>
    </source>
</evidence>
<evidence type="ECO:0000313" key="14">
    <source>
        <dbReference type="Proteomes" id="UP000053024"/>
    </source>
</evidence>
<proteinExistence type="inferred from homology"/>
<evidence type="ECO:0000256" key="10">
    <source>
        <dbReference type="SAM" id="Phobius"/>
    </source>
</evidence>
<dbReference type="Pfam" id="PF00664">
    <property type="entry name" value="ABC_membrane"/>
    <property type="match status" value="1"/>
</dbReference>
<dbReference type="GO" id="GO:0005524">
    <property type="term" value="F:ATP binding"/>
    <property type="evidence" value="ECO:0007669"/>
    <property type="project" value="UniProtKB-KW"/>
</dbReference>
<evidence type="ECO:0000256" key="9">
    <source>
        <dbReference type="ARBA" id="ARBA00061644"/>
    </source>
</evidence>
<dbReference type="Gene3D" id="3.40.50.300">
    <property type="entry name" value="P-loop containing nucleotide triphosphate hydrolases"/>
    <property type="match status" value="1"/>
</dbReference>
<keyword evidence="3" id="KW-1003">Cell membrane</keyword>